<name>A0A1T4PGQ3_9GAMM</name>
<gene>
    <name evidence="1" type="ORF">SAMN02745674_01154</name>
</gene>
<dbReference type="Proteomes" id="UP000190061">
    <property type="component" value="Unassembled WGS sequence"/>
</dbReference>
<dbReference type="AlphaFoldDB" id="A0A1T4PGQ3"/>
<dbReference type="Gene3D" id="3.40.50.2000">
    <property type="entry name" value="Glycogen Phosphorylase B"/>
    <property type="match status" value="1"/>
</dbReference>
<evidence type="ECO:0008006" key="3">
    <source>
        <dbReference type="Google" id="ProtNLM"/>
    </source>
</evidence>
<dbReference type="EMBL" id="FUXP01000003">
    <property type="protein sequence ID" value="SJZ89958.1"/>
    <property type="molecule type" value="Genomic_DNA"/>
</dbReference>
<dbReference type="Pfam" id="PF13692">
    <property type="entry name" value="Glyco_trans_1_4"/>
    <property type="match status" value="1"/>
</dbReference>
<reference evidence="1 2" key="1">
    <citation type="submission" date="2017-02" db="EMBL/GenBank/DDBJ databases">
        <authorList>
            <person name="Peterson S.W."/>
        </authorList>
    </citation>
    <scope>NUCLEOTIDE SEQUENCE [LARGE SCALE GENOMIC DNA]</scope>
    <source>
        <strain evidence="1 2">DSM 21749</strain>
    </source>
</reference>
<dbReference type="RefSeq" id="WP_159447343.1">
    <property type="nucleotide sequence ID" value="NZ_FUXP01000003.1"/>
</dbReference>
<organism evidence="1 2">
    <name type="scientific">Lysobacter spongiicola DSM 21749</name>
    <dbReference type="NCBI Taxonomy" id="1122188"/>
    <lineage>
        <taxon>Bacteria</taxon>
        <taxon>Pseudomonadati</taxon>
        <taxon>Pseudomonadota</taxon>
        <taxon>Gammaproteobacteria</taxon>
        <taxon>Lysobacterales</taxon>
        <taxon>Lysobacteraceae</taxon>
        <taxon>Novilysobacter</taxon>
    </lineage>
</organism>
<accession>A0A1T4PGQ3</accession>
<dbReference type="SUPFAM" id="SSF53756">
    <property type="entry name" value="UDP-Glycosyltransferase/glycogen phosphorylase"/>
    <property type="match status" value="1"/>
</dbReference>
<protein>
    <recommendedName>
        <fullName evidence="3">Glycosyl transferases group 1</fullName>
    </recommendedName>
</protein>
<dbReference type="STRING" id="1122188.SAMN02745674_01154"/>
<dbReference type="OrthoDB" id="9801609at2"/>
<keyword evidence="2" id="KW-1185">Reference proteome</keyword>
<evidence type="ECO:0000313" key="1">
    <source>
        <dbReference type="EMBL" id="SJZ89958.1"/>
    </source>
</evidence>
<evidence type="ECO:0000313" key="2">
    <source>
        <dbReference type="Proteomes" id="UP000190061"/>
    </source>
</evidence>
<proteinExistence type="predicted"/>
<sequence>MSHSLLFYRDFQRYSGGHGKVWDYFRHAGSAPGWEPRIHQTASSVPAQNPWRVHDLPVLQKWEPAAADALFLGGVDWEAYPHDDHVRPVINLVQHVRHGDAKDPRYRFLKRPAVRICVSEAVAHAIAPAEPLGPVIVIEAGISVPPPPRNTVRTGIFIDAIKQPQLGAALAARLRDAGRHVHLNNLRIPPARYLELLAGCRIAVVLPRPTEGFYLPGLEAMAQGCATVVPDCVGNRAYLKPEQNALAPPLELEALIQAVTRLDEPGLCHRLASGGIATAARFSLERERGAFHDVLRQLPDLWRLALEKCPAHGQVIP</sequence>